<dbReference type="EMBL" id="AYSA01000104">
    <property type="protein sequence ID" value="ESZ97071.1"/>
    <property type="molecule type" value="Genomic_DNA"/>
</dbReference>
<organism evidence="2 3">
    <name type="scientific">Sclerotinia borealis (strain F-4128)</name>
    <dbReference type="NCBI Taxonomy" id="1432307"/>
    <lineage>
        <taxon>Eukaryota</taxon>
        <taxon>Fungi</taxon>
        <taxon>Dikarya</taxon>
        <taxon>Ascomycota</taxon>
        <taxon>Pezizomycotina</taxon>
        <taxon>Leotiomycetes</taxon>
        <taxon>Helotiales</taxon>
        <taxon>Sclerotiniaceae</taxon>
        <taxon>Sclerotinia</taxon>
    </lineage>
</organism>
<sequence length="132" mass="14650">MADTQTQPSAGAAGTTGEEREKLQPQQVRCMCARCVQRMVVDPFSLCNLAPPSRVANADTLCNYCHIQRGRCWKFPLALQPQILELQKRADEFHDWHWANSILPPARRSPWVLPADPPGGLYCLAGSYATGV</sequence>
<feature type="region of interest" description="Disordered" evidence="1">
    <location>
        <begin position="1"/>
        <end position="20"/>
    </location>
</feature>
<dbReference type="OrthoDB" id="3536685at2759"/>
<keyword evidence="3" id="KW-1185">Reference proteome</keyword>
<name>W9CMK0_SCLBF</name>
<dbReference type="Proteomes" id="UP000019487">
    <property type="component" value="Unassembled WGS sequence"/>
</dbReference>
<gene>
    <name evidence="2" type="ORF">SBOR_2562</name>
</gene>
<protein>
    <submittedName>
        <fullName evidence="2">Uncharacterized protein</fullName>
    </submittedName>
</protein>
<dbReference type="AlphaFoldDB" id="W9CMK0"/>
<proteinExistence type="predicted"/>
<accession>W9CMK0</accession>
<evidence type="ECO:0000256" key="1">
    <source>
        <dbReference type="SAM" id="MobiDB-lite"/>
    </source>
</evidence>
<dbReference type="HOGENOM" id="CLU_1918312_0_0_1"/>
<evidence type="ECO:0000313" key="3">
    <source>
        <dbReference type="Proteomes" id="UP000019487"/>
    </source>
</evidence>
<evidence type="ECO:0000313" key="2">
    <source>
        <dbReference type="EMBL" id="ESZ97071.1"/>
    </source>
</evidence>
<reference evidence="2 3" key="1">
    <citation type="journal article" date="2014" name="Genome Announc.">
        <title>Draft genome sequence of Sclerotinia borealis, a psychrophilic plant pathogenic fungus.</title>
        <authorList>
            <person name="Mardanov A.V."/>
            <person name="Beletsky A.V."/>
            <person name="Kadnikov V.V."/>
            <person name="Ignatov A.N."/>
            <person name="Ravin N.V."/>
        </authorList>
    </citation>
    <scope>NUCLEOTIDE SEQUENCE [LARGE SCALE GENOMIC DNA]</scope>
    <source>
        <strain evidence="3">F-4157</strain>
    </source>
</reference>
<comment type="caution">
    <text evidence="2">The sequence shown here is derived from an EMBL/GenBank/DDBJ whole genome shotgun (WGS) entry which is preliminary data.</text>
</comment>